<dbReference type="WBParaSite" id="ECPE_0000456801-mRNA-1">
    <property type="protein sequence ID" value="ECPE_0000456801-mRNA-1"/>
    <property type="gene ID" value="ECPE_0000456801"/>
</dbReference>
<dbReference type="AlphaFoldDB" id="A0A183AC71"/>
<evidence type="ECO:0000256" key="1">
    <source>
        <dbReference type="SAM" id="MobiDB-lite"/>
    </source>
</evidence>
<sequence>LDQLQKPRNTVSRLWYSKVLYDANSQTNSNEVKTQEKNENREPNDLVSLLRWSGLRVSTDANLIESVHTTSSFCPKGRYHVAFVRRHSFDCGTIIDSVLLSAQYPPAKLRRTRVRGTLHCGIKLKRRCTESNRIGVENHVALSSHLIPSHLIKPTSAEDGVSWCIVSPSQTPERLYQEPAGWYTSFHSYSVDDTRSSAMVLHSSIAARVKRIPHVAGQETGGPLNGTVATSYSQLDDLMLGDLTDEVLARPRNRVPPRRFDLTDPDLEIALKRSLLEQTPLRKRKSESDVTDSNEGAPGEPQPDNTDKIHNMTNSEHSKRRERTTHGSTFRNHRSQSAPRVVVDETKVPEKPIIDSGRETLPLRDTLPKKAEHNLPSSKGTNPCVNRIANRQGKDQLSCTVTNTSKFIPKLKLAKRSNGKFKILHLARKRKCAIRSRQNLPMRLPLDSTSQKKMEPRVSESDACIQPLTPLDSREPKLEWKKAETVLCSSPLNLSTHNRFTEATDCPEMKISSTDIPPALLCMQDFTDKQPISQVHNQYLGPPVLDRERLVQPESNGHSVPLTMWTKLKNPLPAPEQFTKTGSKKNIPKILPQTSMVSNCDILPTMPTDNTPRFGNVVESHYPEDRVPSQHSNPQPSLSTMYVQVRNDPVANFGRTHPSNHTSKMNSLNAVAPPNSIQCASHPHMMLTGMNPSTDSSSIRPSTLNGVCCPPPFVQSINTSISGLTFPVKPPVPYAIPQVTTPVVFPNVVPTWPPMIRAPCDVGQETPVQMTPTWADTIPASMNNVTTSMGKADAMSTMFFLQSAIPPQPAYGCNLMGPGWAQPHDVNSPWPMVQSLPPVQFIT</sequence>
<organism evidence="2">
    <name type="scientific">Echinostoma caproni</name>
    <dbReference type="NCBI Taxonomy" id="27848"/>
    <lineage>
        <taxon>Eukaryota</taxon>
        <taxon>Metazoa</taxon>
        <taxon>Spiralia</taxon>
        <taxon>Lophotrochozoa</taxon>
        <taxon>Platyhelminthes</taxon>
        <taxon>Trematoda</taxon>
        <taxon>Digenea</taxon>
        <taxon>Plagiorchiida</taxon>
        <taxon>Echinostomata</taxon>
        <taxon>Echinostomatoidea</taxon>
        <taxon>Echinostomatidae</taxon>
        <taxon>Echinostoma</taxon>
    </lineage>
</organism>
<accession>A0A183AC71</accession>
<proteinExistence type="predicted"/>
<feature type="region of interest" description="Disordered" evidence="1">
    <location>
        <begin position="279"/>
        <end position="340"/>
    </location>
</feature>
<evidence type="ECO:0000313" key="2">
    <source>
        <dbReference type="WBParaSite" id="ECPE_0000456801-mRNA-1"/>
    </source>
</evidence>
<feature type="compositionally biased region" description="Polar residues" evidence="1">
    <location>
        <begin position="326"/>
        <end position="338"/>
    </location>
</feature>
<reference evidence="2" key="1">
    <citation type="submission" date="2016-06" db="UniProtKB">
        <authorList>
            <consortium name="WormBaseParasite"/>
        </authorList>
    </citation>
    <scope>IDENTIFICATION</scope>
</reference>
<protein>
    <submittedName>
        <fullName evidence="2">SH2 domain-containing protein</fullName>
    </submittedName>
</protein>
<name>A0A183AC71_9TREM</name>